<protein>
    <recommendedName>
        <fullName evidence="2">Ribosome-binding factor A</fullName>
    </recommendedName>
</protein>
<comment type="similarity">
    <text evidence="2">Belongs to the RbfA family.</text>
</comment>
<accession>A0A6M4H4K4</accession>
<dbReference type="Pfam" id="PF02033">
    <property type="entry name" value="RBFA"/>
    <property type="match status" value="1"/>
</dbReference>
<dbReference type="InParanoid" id="A0A6M4H4K4"/>
<dbReference type="InterPro" id="IPR015946">
    <property type="entry name" value="KH_dom-like_a/b"/>
</dbReference>
<dbReference type="PANTHER" id="PTHR33515">
    <property type="entry name" value="RIBOSOME-BINDING FACTOR A, CHLOROPLASTIC-RELATED"/>
    <property type="match status" value="1"/>
</dbReference>
<comment type="function">
    <text evidence="2">One of several proteins that assist in the late maturation steps of the functional core of the 30S ribosomal subunit. Associates with free 30S ribosomal subunits (but not with 30S subunits that are part of 70S ribosomes or polysomes). Required for efficient processing of 16S rRNA. May interact with the 5'-terminal helix region of 16S rRNA.</text>
</comment>
<dbReference type="KEGG" id="upl:DSM104440_01284"/>
<keyword evidence="2" id="KW-0963">Cytoplasm</keyword>
<evidence type="ECO:0000256" key="2">
    <source>
        <dbReference type="HAMAP-Rule" id="MF_00003"/>
    </source>
</evidence>
<feature type="compositionally biased region" description="Low complexity" evidence="3">
    <location>
        <begin position="123"/>
        <end position="133"/>
    </location>
</feature>
<proteinExistence type="inferred from homology"/>
<reference evidence="4 5" key="1">
    <citation type="submission" date="2020-04" db="EMBL/GenBank/DDBJ databases">
        <title>Usitatibacter rugosus gen. nov., sp. nov. and Usitatibacter palustris sp. nov., novel members of Usitatibacteraceae fam. nov. within the order Nitrosomonadales isolated from soil.</title>
        <authorList>
            <person name="Huber K.J."/>
            <person name="Neumann-Schaal M."/>
            <person name="Geppert A."/>
            <person name="Luckner M."/>
            <person name="Wanner G."/>
            <person name="Overmann J."/>
        </authorList>
    </citation>
    <scope>NUCLEOTIDE SEQUENCE [LARGE SCALE GENOMIC DNA]</scope>
    <source>
        <strain evidence="4 5">Swamp67</strain>
    </source>
</reference>
<dbReference type="HAMAP" id="MF_00003">
    <property type="entry name" value="RbfA"/>
    <property type="match status" value="1"/>
</dbReference>
<sequence>MGEQRLSRIAAEIQRELSELVRLEVRDPRVRLVTLTGVELSRDQSHAKVFFTTLGPPEEVEACAEGLSRAAGFLRSGLSHRLSTRTVPELHFSYDESIERGVRLSQLIDQAVATEGKPVQTVKAVKAAKTPKATAKKAAKTTAKKAKPKSRSSTSR</sequence>
<dbReference type="Gene3D" id="3.30.300.20">
    <property type="match status" value="1"/>
</dbReference>
<evidence type="ECO:0000256" key="3">
    <source>
        <dbReference type="SAM" id="MobiDB-lite"/>
    </source>
</evidence>
<dbReference type="GO" id="GO:0005829">
    <property type="term" value="C:cytosol"/>
    <property type="evidence" value="ECO:0007669"/>
    <property type="project" value="TreeGrafter"/>
</dbReference>
<dbReference type="NCBIfam" id="TIGR00082">
    <property type="entry name" value="rbfA"/>
    <property type="match status" value="1"/>
</dbReference>
<dbReference type="InterPro" id="IPR023799">
    <property type="entry name" value="RbfA_dom_sf"/>
</dbReference>
<dbReference type="GO" id="GO:0043024">
    <property type="term" value="F:ribosomal small subunit binding"/>
    <property type="evidence" value="ECO:0007669"/>
    <property type="project" value="TreeGrafter"/>
</dbReference>
<gene>
    <name evidence="2 4" type="primary">rbfA</name>
    <name evidence="4" type="ORF">DSM104440_01284</name>
</gene>
<name>A0A6M4H4K4_9PROT</name>
<comment type="subcellular location">
    <subcellularLocation>
        <location evidence="2">Cytoplasm</location>
    </subcellularLocation>
</comment>
<dbReference type="InterPro" id="IPR000238">
    <property type="entry name" value="RbfA"/>
</dbReference>
<dbReference type="FunCoup" id="A0A6M4H4K4">
    <property type="interactions" value="493"/>
</dbReference>
<evidence type="ECO:0000313" key="5">
    <source>
        <dbReference type="Proteomes" id="UP000503096"/>
    </source>
</evidence>
<dbReference type="SUPFAM" id="SSF89919">
    <property type="entry name" value="Ribosome-binding factor A, RbfA"/>
    <property type="match status" value="1"/>
</dbReference>
<dbReference type="GO" id="GO:0030490">
    <property type="term" value="P:maturation of SSU-rRNA"/>
    <property type="evidence" value="ECO:0007669"/>
    <property type="project" value="UniProtKB-UniRule"/>
</dbReference>
<feature type="compositionally biased region" description="Basic residues" evidence="3">
    <location>
        <begin position="134"/>
        <end position="150"/>
    </location>
</feature>
<dbReference type="EMBL" id="CP053073">
    <property type="protein sequence ID" value="QJR14486.1"/>
    <property type="molecule type" value="Genomic_DNA"/>
</dbReference>
<keyword evidence="5" id="KW-1185">Reference proteome</keyword>
<keyword evidence="1 2" id="KW-0690">Ribosome biogenesis</keyword>
<dbReference type="RefSeq" id="WP_171161231.1">
    <property type="nucleotide sequence ID" value="NZ_CP053073.1"/>
</dbReference>
<feature type="region of interest" description="Disordered" evidence="3">
    <location>
        <begin position="123"/>
        <end position="156"/>
    </location>
</feature>
<evidence type="ECO:0000313" key="4">
    <source>
        <dbReference type="EMBL" id="QJR14486.1"/>
    </source>
</evidence>
<evidence type="ECO:0000256" key="1">
    <source>
        <dbReference type="ARBA" id="ARBA00022517"/>
    </source>
</evidence>
<dbReference type="PANTHER" id="PTHR33515:SF1">
    <property type="entry name" value="RIBOSOME-BINDING FACTOR A, CHLOROPLASTIC-RELATED"/>
    <property type="match status" value="1"/>
</dbReference>
<dbReference type="AlphaFoldDB" id="A0A6M4H4K4"/>
<dbReference type="Proteomes" id="UP000503096">
    <property type="component" value="Chromosome"/>
</dbReference>
<organism evidence="4 5">
    <name type="scientific">Usitatibacter palustris</name>
    <dbReference type="NCBI Taxonomy" id="2732487"/>
    <lineage>
        <taxon>Bacteria</taxon>
        <taxon>Pseudomonadati</taxon>
        <taxon>Pseudomonadota</taxon>
        <taxon>Betaproteobacteria</taxon>
        <taxon>Nitrosomonadales</taxon>
        <taxon>Usitatibacteraceae</taxon>
        <taxon>Usitatibacter</taxon>
    </lineage>
</organism>
<comment type="subunit">
    <text evidence="2">Monomer. Binds 30S ribosomal subunits, but not 50S ribosomal subunits or 70S ribosomes.</text>
</comment>